<feature type="signal peptide" evidence="1">
    <location>
        <begin position="1"/>
        <end position="19"/>
    </location>
</feature>
<evidence type="ECO:0000313" key="2">
    <source>
        <dbReference type="EMBL" id="KAG1775070.1"/>
    </source>
</evidence>
<dbReference type="EMBL" id="JABBWD010000036">
    <property type="protein sequence ID" value="KAG1775070.1"/>
    <property type="molecule type" value="Genomic_DNA"/>
</dbReference>
<proteinExistence type="predicted"/>
<accession>A0A9P6ZRT9</accession>
<evidence type="ECO:0000256" key="1">
    <source>
        <dbReference type="SAM" id="SignalP"/>
    </source>
</evidence>
<dbReference type="Proteomes" id="UP000714275">
    <property type="component" value="Unassembled WGS sequence"/>
</dbReference>
<keyword evidence="3" id="KW-1185">Reference proteome</keyword>
<protein>
    <submittedName>
        <fullName evidence="2">Uncharacterized protein</fullName>
    </submittedName>
</protein>
<feature type="chain" id="PRO_5040481118" evidence="1">
    <location>
        <begin position="20"/>
        <end position="184"/>
    </location>
</feature>
<dbReference type="OrthoDB" id="3252362at2759"/>
<name>A0A9P6ZRT9_9AGAM</name>
<organism evidence="2 3">
    <name type="scientific">Suillus placidus</name>
    <dbReference type="NCBI Taxonomy" id="48579"/>
    <lineage>
        <taxon>Eukaryota</taxon>
        <taxon>Fungi</taxon>
        <taxon>Dikarya</taxon>
        <taxon>Basidiomycota</taxon>
        <taxon>Agaricomycotina</taxon>
        <taxon>Agaricomycetes</taxon>
        <taxon>Agaricomycetidae</taxon>
        <taxon>Boletales</taxon>
        <taxon>Suillineae</taxon>
        <taxon>Suillaceae</taxon>
        <taxon>Suillus</taxon>
    </lineage>
</organism>
<sequence>MSGCFFWLILLSKLHKAAKETQEDLRNTNVLYQLYQGLIKHLLGWLSAACGVAEIDARCQRLPPNHHTHLFTKGITCLSRISGTKHTQICCFILGIIIDICLPNNLNAGHLLRAVQGLLNFLHLVQYPCHSSETLQSLDETLDLFHENKDIFIQLEHLYIDLAKDAYHATNYKDKFVQMMHWFE</sequence>
<gene>
    <name evidence="2" type="ORF">EV702DRAFT_1180499</name>
</gene>
<comment type="caution">
    <text evidence="2">The sequence shown here is derived from an EMBL/GenBank/DDBJ whole genome shotgun (WGS) entry which is preliminary data.</text>
</comment>
<keyword evidence="1" id="KW-0732">Signal</keyword>
<dbReference type="AlphaFoldDB" id="A0A9P6ZRT9"/>
<evidence type="ECO:0000313" key="3">
    <source>
        <dbReference type="Proteomes" id="UP000714275"/>
    </source>
</evidence>
<reference evidence="2" key="1">
    <citation type="journal article" date="2020" name="New Phytol.">
        <title>Comparative genomics reveals dynamic genome evolution in host specialist ectomycorrhizal fungi.</title>
        <authorList>
            <person name="Lofgren L.A."/>
            <person name="Nguyen N.H."/>
            <person name="Vilgalys R."/>
            <person name="Ruytinx J."/>
            <person name="Liao H.L."/>
            <person name="Branco S."/>
            <person name="Kuo A."/>
            <person name="LaButti K."/>
            <person name="Lipzen A."/>
            <person name="Andreopoulos W."/>
            <person name="Pangilinan J."/>
            <person name="Riley R."/>
            <person name="Hundley H."/>
            <person name="Na H."/>
            <person name="Barry K."/>
            <person name="Grigoriev I.V."/>
            <person name="Stajich J.E."/>
            <person name="Kennedy P.G."/>
        </authorList>
    </citation>
    <scope>NUCLEOTIDE SEQUENCE</scope>
    <source>
        <strain evidence="2">DOB743</strain>
    </source>
</reference>